<evidence type="ECO:0000256" key="1">
    <source>
        <dbReference type="ARBA" id="ARBA00022729"/>
    </source>
</evidence>
<dbReference type="GO" id="GO:0008932">
    <property type="term" value="F:lytic endotransglycosylase activity"/>
    <property type="evidence" value="ECO:0007669"/>
    <property type="project" value="UniProtKB-UniRule"/>
</dbReference>
<proteinExistence type="inferred from homology"/>
<dbReference type="InterPro" id="IPR009009">
    <property type="entry name" value="RlpA-like_DPBB"/>
</dbReference>
<dbReference type="EMBL" id="NXLT01000001">
    <property type="protein sequence ID" value="RDU68466.1"/>
    <property type="molecule type" value="Genomic_DNA"/>
</dbReference>
<dbReference type="InterPro" id="IPR007730">
    <property type="entry name" value="SPOR-like_dom"/>
</dbReference>
<dbReference type="PANTHER" id="PTHR34183">
    <property type="entry name" value="ENDOLYTIC PEPTIDOGLYCAN TRANSGLYCOSYLASE RLPA"/>
    <property type="match status" value="1"/>
</dbReference>
<evidence type="ECO:0000313" key="9">
    <source>
        <dbReference type="Proteomes" id="UP000256514"/>
    </source>
</evidence>
<evidence type="ECO:0000259" key="7">
    <source>
        <dbReference type="PROSITE" id="PS51724"/>
    </source>
</evidence>
<dbReference type="PANTHER" id="PTHR34183:SF1">
    <property type="entry name" value="ENDOLYTIC PEPTIDOGLYCAN TRANSGLYCOSYLASE RLPA"/>
    <property type="match status" value="1"/>
</dbReference>
<dbReference type="GO" id="GO:0042834">
    <property type="term" value="F:peptidoglycan binding"/>
    <property type="evidence" value="ECO:0007669"/>
    <property type="project" value="InterPro"/>
</dbReference>
<dbReference type="OrthoDB" id="9779128at2"/>
<feature type="domain" description="SPOR" evidence="7">
    <location>
        <begin position="240"/>
        <end position="319"/>
    </location>
</feature>
<gene>
    <name evidence="4" type="primary">rlpA</name>
    <name evidence="8" type="ORF">CQA54_01275</name>
</gene>
<feature type="chain" id="PRO_5017839654" description="Probable endolytic peptidoglycan transglycosylase RlpA" evidence="6">
    <location>
        <begin position="26"/>
        <end position="319"/>
    </location>
</feature>
<dbReference type="InterPro" id="IPR034718">
    <property type="entry name" value="RlpA"/>
</dbReference>
<keyword evidence="1 6" id="KW-0732">Signal</keyword>
<dbReference type="CDD" id="cd22268">
    <property type="entry name" value="DPBB_RlpA-like"/>
    <property type="match status" value="1"/>
</dbReference>
<keyword evidence="3 4" id="KW-0961">Cell wall biogenesis/degradation</keyword>
<comment type="function">
    <text evidence="4">Lytic transglycosylase with a strong preference for naked glycan strands that lack stem peptides.</text>
</comment>
<comment type="caution">
    <text evidence="8">The sequence shown here is derived from an EMBL/GenBank/DDBJ whole genome shotgun (WGS) entry which is preliminary data.</text>
</comment>
<name>A0A3D8IU35_9HELI</name>
<dbReference type="Proteomes" id="UP000256514">
    <property type="component" value="Unassembled WGS sequence"/>
</dbReference>
<dbReference type="Gene3D" id="3.30.70.1070">
    <property type="entry name" value="Sporulation related repeat"/>
    <property type="match status" value="1"/>
</dbReference>
<dbReference type="NCBIfam" id="TIGR00413">
    <property type="entry name" value="rlpA"/>
    <property type="match status" value="1"/>
</dbReference>
<dbReference type="GO" id="GO:0071555">
    <property type="term" value="P:cell wall organization"/>
    <property type="evidence" value="ECO:0007669"/>
    <property type="project" value="UniProtKB-KW"/>
</dbReference>
<dbReference type="GO" id="GO:0005886">
    <property type="term" value="C:plasma membrane"/>
    <property type="evidence" value="ECO:0007669"/>
    <property type="project" value="UniProtKB-SubCell"/>
</dbReference>
<keyword evidence="2 4" id="KW-0456">Lyase</keyword>
<evidence type="ECO:0000256" key="4">
    <source>
        <dbReference type="HAMAP-Rule" id="MF_02071"/>
    </source>
</evidence>
<evidence type="ECO:0000256" key="5">
    <source>
        <dbReference type="RuleBase" id="RU003495"/>
    </source>
</evidence>
<organism evidence="8 9">
    <name type="scientific">Helicobacter equorum</name>
    <dbReference type="NCBI Taxonomy" id="361872"/>
    <lineage>
        <taxon>Bacteria</taxon>
        <taxon>Pseudomonadati</taxon>
        <taxon>Campylobacterota</taxon>
        <taxon>Epsilonproteobacteria</taxon>
        <taxon>Campylobacterales</taxon>
        <taxon>Helicobacteraceae</taxon>
        <taxon>Helicobacter</taxon>
    </lineage>
</organism>
<protein>
    <recommendedName>
        <fullName evidence="4">Probable endolytic peptidoglycan transglycosylase RlpA</fullName>
        <ecNumber evidence="4">4.2.2.-</ecNumber>
    </recommendedName>
</protein>
<keyword evidence="4" id="KW-0472">Membrane</keyword>
<dbReference type="PROSITE" id="PS51724">
    <property type="entry name" value="SPOR"/>
    <property type="match status" value="1"/>
</dbReference>
<evidence type="ECO:0000313" key="8">
    <source>
        <dbReference type="EMBL" id="RDU68466.1"/>
    </source>
</evidence>
<dbReference type="InterPro" id="IPR012997">
    <property type="entry name" value="RplA"/>
</dbReference>
<dbReference type="Gene3D" id="2.40.40.10">
    <property type="entry name" value="RlpA-like domain"/>
    <property type="match status" value="1"/>
</dbReference>
<keyword evidence="4" id="KW-0564">Palmitate</keyword>
<dbReference type="InterPro" id="IPR036680">
    <property type="entry name" value="SPOR-like_sf"/>
</dbReference>
<reference evidence="8 9" key="1">
    <citation type="submission" date="2018-04" db="EMBL/GenBank/DDBJ databases">
        <title>Novel Campyloabacter and Helicobacter Species and Strains.</title>
        <authorList>
            <person name="Mannion A.J."/>
            <person name="Shen Z."/>
            <person name="Fox J.G."/>
        </authorList>
    </citation>
    <scope>NUCLEOTIDE SEQUENCE [LARGE SCALE GENOMIC DNA]</scope>
    <source>
        <strain evidence="8 9">MIT 12-6600</strain>
    </source>
</reference>
<comment type="subcellular location">
    <subcellularLocation>
        <location evidence="4">Cell membrane</location>
        <topology evidence="4">Lipid-anchor</topology>
    </subcellularLocation>
</comment>
<feature type="signal peptide" evidence="6">
    <location>
        <begin position="1"/>
        <end position="25"/>
    </location>
</feature>
<accession>A0A3D8IU35</accession>
<dbReference type="SUPFAM" id="SSF110997">
    <property type="entry name" value="Sporulation related repeat"/>
    <property type="match status" value="1"/>
</dbReference>
<comment type="similarity">
    <text evidence="4 5">Belongs to the RlpA family.</text>
</comment>
<dbReference type="PROSITE" id="PS51257">
    <property type="entry name" value="PROKAR_LIPOPROTEIN"/>
    <property type="match status" value="1"/>
</dbReference>
<dbReference type="HAMAP" id="MF_02071">
    <property type="entry name" value="RlpA"/>
    <property type="match status" value="1"/>
</dbReference>
<keyword evidence="9" id="KW-1185">Reference proteome</keyword>
<evidence type="ECO:0000256" key="3">
    <source>
        <dbReference type="ARBA" id="ARBA00023316"/>
    </source>
</evidence>
<evidence type="ECO:0000256" key="2">
    <source>
        <dbReference type="ARBA" id="ARBA00023239"/>
    </source>
</evidence>
<dbReference type="InterPro" id="IPR036908">
    <property type="entry name" value="RlpA-like_sf"/>
</dbReference>
<sequence length="319" mass="35714">MYSKCITYICIGLVGALCGCASTSAYNGGNGSFSEYEDLGSYKNTQKRTFEHGNTNTYHGFSDSYDDLDAFKSGVDSNIGGNTMRESPAIQNATMKPYQVAGKWYYPEEVKLGDRFDGLASWYGPDFHTKKTSNGETYNMYAHTAAHKTFPMNTVVKVYNLENGKSTIVRINDRGPFVDGRIIDLSNAAAKDIDMIKVGTAKVRLEVIGFKGVINTESKDELNNDEVLQEEFHVGETPKSIAGGNFALQLGAFKKQEGARITKEQYDKYPPYTTIIKEMRDANNEILYRVFLQGFKSEQEARDFMKNTEGFGDKILMRE</sequence>
<dbReference type="RefSeq" id="WP_115570416.1">
    <property type="nucleotide sequence ID" value="NZ_NXLT01000001.1"/>
</dbReference>
<dbReference type="Pfam" id="PF05036">
    <property type="entry name" value="SPOR"/>
    <property type="match status" value="1"/>
</dbReference>
<dbReference type="AlphaFoldDB" id="A0A3D8IU35"/>
<dbReference type="EC" id="4.2.2.-" evidence="4"/>
<keyword evidence="4 8" id="KW-0449">Lipoprotein</keyword>
<dbReference type="GO" id="GO:0000270">
    <property type="term" value="P:peptidoglycan metabolic process"/>
    <property type="evidence" value="ECO:0007669"/>
    <property type="project" value="UniProtKB-UniRule"/>
</dbReference>
<evidence type="ECO:0000256" key="6">
    <source>
        <dbReference type="SAM" id="SignalP"/>
    </source>
</evidence>
<dbReference type="SUPFAM" id="SSF50685">
    <property type="entry name" value="Barwin-like endoglucanases"/>
    <property type="match status" value="1"/>
</dbReference>
<dbReference type="Pfam" id="PF03330">
    <property type="entry name" value="DPBB_1"/>
    <property type="match status" value="1"/>
</dbReference>
<keyword evidence="4" id="KW-1003">Cell membrane</keyword>